<dbReference type="InterPro" id="IPR011051">
    <property type="entry name" value="RmlC_Cupin_sf"/>
</dbReference>
<name>A0A9P8VUE2_9HYPO</name>
<evidence type="ECO:0000313" key="1">
    <source>
        <dbReference type="EMBL" id="KAH6873427.1"/>
    </source>
</evidence>
<dbReference type="PANTHER" id="PTHR36448:SF2">
    <property type="entry name" value="CUPIN TYPE-1 DOMAIN-CONTAINING PROTEIN"/>
    <property type="match status" value="1"/>
</dbReference>
<dbReference type="SUPFAM" id="SSF51182">
    <property type="entry name" value="RmlC-like cupins"/>
    <property type="match status" value="1"/>
</dbReference>
<dbReference type="OrthoDB" id="2446447at2759"/>
<dbReference type="InterPro" id="IPR014710">
    <property type="entry name" value="RmlC-like_jellyroll"/>
</dbReference>
<dbReference type="EMBL" id="JAGPYM010000046">
    <property type="protein sequence ID" value="KAH6873427.1"/>
    <property type="molecule type" value="Genomic_DNA"/>
</dbReference>
<dbReference type="AlphaFoldDB" id="A0A9P8VUE2"/>
<dbReference type="Proteomes" id="UP000777438">
    <property type="component" value="Unassembled WGS sequence"/>
</dbReference>
<dbReference type="CDD" id="cd02219">
    <property type="entry name" value="cupin_YjlB-like"/>
    <property type="match status" value="1"/>
</dbReference>
<gene>
    <name evidence="1" type="ORF">B0T10DRAFT_533290</name>
</gene>
<dbReference type="InterPro" id="IPR047121">
    <property type="entry name" value="YjiB-like"/>
</dbReference>
<organism evidence="1 2">
    <name type="scientific">Thelonectria olida</name>
    <dbReference type="NCBI Taxonomy" id="1576542"/>
    <lineage>
        <taxon>Eukaryota</taxon>
        <taxon>Fungi</taxon>
        <taxon>Dikarya</taxon>
        <taxon>Ascomycota</taxon>
        <taxon>Pezizomycotina</taxon>
        <taxon>Sordariomycetes</taxon>
        <taxon>Hypocreomycetidae</taxon>
        <taxon>Hypocreales</taxon>
        <taxon>Nectriaceae</taxon>
        <taxon>Thelonectria</taxon>
    </lineage>
</organism>
<comment type="caution">
    <text evidence="1">The sequence shown here is derived from an EMBL/GenBank/DDBJ whole genome shotgun (WGS) entry which is preliminary data.</text>
</comment>
<proteinExistence type="predicted"/>
<accession>A0A9P8VUE2</accession>
<keyword evidence="2" id="KW-1185">Reference proteome</keyword>
<evidence type="ECO:0000313" key="2">
    <source>
        <dbReference type="Proteomes" id="UP000777438"/>
    </source>
</evidence>
<reference evidence="1 2" key="1">
    <citation type="journal article" date="2021" name="Nat. Commun.">
        <title>Genetic determinants of endophytism in the Arabidopsis root mycobiome.</title>
        <authorList>
            <person name="Mesny F."/>
            <person name="Miyauchi S."/>
            <person name="Thiergart T."/>
            <person name="Pickel B."/>
            <person name="Atanasova L."/>
            <person name="Karlsson M."/>
            <person name="Huettel B."/>
            <person name="Barry K.W."/>
            <person name="Haridas S."/>
            <person name="Chen C."/>
            <person name="Bauer D."/>
            <person name="Andreopoulos W."/>
            <person name="Pangilinan J."/>
            <person name="LaButti K."/>
            <person name="Riley R."/>
            <person name="Lipzen A."/>
            <person name="Clum A."/>
            <person name="Drula E."/>
            <person name="Henrissat B."/>
            <person name="Kohler A."/>
            <person name="Grigoriev I.V."/>
            <person name="Martin F.M."/>
            <person name="Hacquard S."/>
        </authorList>
    </citation>
    <scope>NUCLEOTIDE SEQUENCE [LARGE SCALE GENOMIC DNA]</scope>
    <source>
        <strain evidence="1 2">MPI-CAGE-CH-0241</strain>
    </source>
</reference>
<dbReference type="PANTHER" id="PTHR36448">
    <property type="entry name" value="BLR7373 PROTEIN"/>
    <property type="match status" value="1"/>
</dbReference>
<evidence type="ECO:0008006" key="3">
    <source>
        <dbReference type="Google" id="ProtNLM"/>
    </source>
</evidence>
<sequence length="210" mass="23670">MSTNATISNVSERILPAPEAYTLPPTEYVPNSPMPYLVYRNVLPLPVTETSCQEFIEQHGWTRLGPVWKAQPKRHFHPNVHECYGIIRGSSHVLMGLGTSDDAQGREPGDPDTRKPGLRIMLHAGDVVVHPAGTSHSNMTWEDEYCYLSFFPEGAPRWRSENGTKIMDIVEMRRETLAAPLPEDPVIGGEGYLKPLWRSAKEEFFDAQRV</sequence>
<dbReference type="Gene3D" id="2.60.120.10">
    <property type="entry name" value="Jelly Rolls"/>
    <property type="match status" value="1"/>
</dbReference>
<protein>
    <recommendedName>
        <fullName evidence="3">Cupin type-1 domain-containing protein</fullName>
    </recommendedName>
</protein>